<dbReference type="AlphaFoldDB" id="K5UIH4"/>
<dbReference type="RefSeq" id="XP_007402152.1">
    <property type="nucleotide sequence ID" value="XM_007402090.1"/>
</dbReference>
<reference evidence="5 6" key="1">
    <citation type="journal article" date="2012" name="BMC Genomics">
        <title>Comparative genomics of the white-rot fungi, Phanerochaete carnosa and P. chrysosporium, to elucidate the genetic basis of the distinct wood types they colonize.</title>
        <authorList>
            <person name="Suzuki H."/>
            <person name="MacDonald J."/>
            <person name="Syed K."/>
            <person name="Salamov A."/>
            <person name="Hori C."/>
            <person name="Aerts A."/>
            <person name="Henrissat B."/>
            <person name="Wiebenga A."/>
            <person name="vanKuyk P.A."/>
            <person name="Barry K."/>
            <person name="Lindquist E."/>
            <person name="LaButti K."/>
            <person name="Lapidus A."/>
            <person name="Lucas S."/>
            <person name="Coutinho P."/>
            <person name="Gong Y."/>
            <person name="Samejima M."/>
            <person name="Mahadevan R."/>
            <person name="Abou-Zaid M."/>
            <person name="de Vries R.P."/>
            <person name="Igarashi K."/>
            <person name="Yadav J.S."/>
            <person name="Grigoriev I.V."/>
            <person name="Master E.R."/>
        </authorList>
    </citation>
    <scope>NUCLEOTIDE SEQUENCE [LARGE SCALE GENOMIC DNA]</scope>
    <source>
        <strain evidence="5 6">HHB-10118-sp</strain>
    </source>
</reference>
<dbReference type="PANTHER" id="PTHR15503:SF22">
    <property type="entry name" value="TRANSPOSON TY3-I GAG POLYPROTEIN"/>
    <property type="match status" value="1"/>
</dbReference>
<keyword evidence="2" id="KW-0479">Metal-binding</keyword>
<sequence length="386" mass="42984">MDVPPPAPQPTMQDVLNLMVTLVQNVNNLTTTVNQSFVEKPATFDGKSSEKARLFRSAFRVYVRGNKEIFASRNAQDVIILDHAGNWIMDPLKMITGILSFMTDEAAVWARPHIDELSDGRTPFNADWDEFVKQFSAKFEPVDAKNEAKQKLMSIKQGDRTFADYLSDFETYSRRTGWSNNDLYDRLKSGMNSDYLNRLSYFAPLATDYNMVKNYGATIDLQKADLAANQGKPVSQPRSTTTTRSSGFRDPNAMDIDAMDISAARFDDLFQGLKDPAEIKKQYNKLMVGRCRVCGSKGHKADGAHEDTKCQHCGKPGHWKKLCLSRLNGQPPKPQSVRASSSTSPSTSASISTSQDSAADVASLKDMMVLMQKQQAELMAKLSQGF</sequence>
<dbReference type="InterPro" id="IPR032567">
    <property type="entry name" value="RTL1-rel"/>
</dbReference>
<dbReference type="Pfam" id="PF03732">
    <property type="entry name" value="Retrotrans_gag"/>
    <property type="match status" value="1"/>
</dbReference>
<dbReference type="Gene3D" id="4.10.60.10">
    <property type="entry name" value="Zinc finger, CCHC-type"/>
    <property type="match status" value="1"/>
</dbReference>
<dbReference type="InterPro" id="IPR001878">
    <property type="entry name" value="Znf_CCHC"/>
</dbReference>
<dbReference type="InterPro" id="IPR036875">
    <property type="entry name" value="Znf_CCHC_sf"/>
</dbReference>
<dbReference type="InParanoid" id="K5UIH4"/>
<dbReference type="SUPFAM" id="SSF57756">
    <property type="entry name" value="Retrovirus zinc finger-like domains"/>
    <property type="match status" value="1"/>
</dbReference>
<feature type="domain" description="CCHC-type" evidence="4">
    <location>
        <begin position="309"/>
        <end position="323"/>
    </location>
</feature>
<evidence type="ECO:0000256" key="1">
    <source>
        <dbReference type="ARBA" id="ARBA00022664"/>
    </source>
</evidence>
<evidence type="ECO:0000256" key="2">
    <source>
        <dbReference type="PROSITE-ProRule" id="PRU00047"/>
    </source>
</evidence>
<evidence type="ECO:0000259" key="4">
    <source>
        <dbReference type="PROSITE" id="PS50158"/>
    </source>
</evidence>
<evidence type="ECO:0000313" key="6">
    <source>
        <dbReference type="Proteomes" id="UP000008370"/>
    </source>
</evidence>
<feature type="compositionally biased region" description="Low complexity" evidence="3">
    <location>
        <begin position="336"/>
        <end position="357"/>
    </location>
</feature>
<dbReference type="PROSITE" id="PS50158">
    <property type="entry name" value="ZF_CCHC"/>
    <property type="match status" value="1"/>
</dbReference>
<dbReference type="GO" id="GO:0006397">
    <property type="term" value="P:mRNA processing"/>
    <property type="evidence" value="ECO:0007669"/>
    <property type="project" value="UniProtKB-KW"/>
</dbReference>
<dbReference type="HOGENOM" id="CLU_067604_0_0_1"/>
<evidence type="ECO:0000256" key="3">
    <source>
        <dbReference type="SAM" id="MobiDB-lite"/>
    </source>
</evidence>
<keyword evidence="6" id="KW-1185">Reference proteome</keyword>
<organism evidence="5 6">
    <name type="scientific">Phanerochaete carnosa (strain HHB-10118-sp)</name>
    <name type="common">White-rot fungus</name>
    <name type="synonym">Peniophora carnosa</name>
    <dbReference type="NCBI Taxonomy" id="650164"/>
    <lineage>
        <taxon>Eukaryota</taxon>
        <taxon>Fungi</taxon>
        <taxon>Dikarya</taxon>
        <taxon>Basidiomycota</taxon>
        <taxon>Agaricomycotina</taxon>
        <taxon>Agaricomycetes</taxon>
        <taxon>Polyporales</taxon>
        <taxon>Phanerochaetaceae</taxon>
        <taxon>Phanerochaete</taxon>
    </lineage>
</organism>
<dbReference type="GeneID" id="18911716"/>
<name>K5UIH4_PHACS</name>
<dbReference type="InterPro" id="IPR005162">
    <property type="entry name" value="Retrotrans_gag_dom"/>
</dbReference>
<gene>
    <name evidence="5" type="ORF">PHACADRAFT_201810</name>
</gene>
<dbReference type="OrthoDB" id="2804393at2759"/>
<feature type="region of interest" description="Disordered" evidence="3">
    <location>
        <begin position="327"/>
        <end position="357"/>
    </location>
</feature>
<keyword evidence="1" id="KW-0507">mRNA processing</keyword>
<dbReference type="GO" id="GO:0003676">
    <property type="term" value="F:nucleic acid binding"/>
    <property type="evidence" value="ECO:0007669"/>
    <property type="project" value="InterPro"/>
</dbReference>
<dbReference type="PANTHER" id="PTHR15503">
    <property type="entry name" value="LDOC1 RELATED"/>
    <property type="match status" value="1"/>
</dbReference>
<dbReference type="EMBL" id="JH930490">
    <property type="protein sequence ID" value="EKM49291.1"/>
    <property type="molecule type" value="Genomic_DNA"/>
</dbReference>
<evidence type="ECO:0000313" key="5">
    <source>
        <dbReference type="EMBL" id="EKM49291.1"/>
    </source>
</evidence>
<keyword evidence="2" id="KW-0862">Zinc</keyword>
<dbReference type="Proteomes" id="UP000008370">
    <property type="component" value="Unassembled WGS sequence"/>
</dbReference>
<accession>K5UIH4</accession>
<dbReference type="GO" id="GO:0008270">
    <property type="term" value="F:zinc ion binding"/>
    <property type="evidence" value="ECO:0007669"/>
    <property type="project" value="UniProtKB-KW"/>
</dbReference>
<proteinExistence type="predicted"/>
<feature type="region of interest" description="Disordered" evidence="3">
    <location>
        <begin position="228"/>
        <end position="252"/>
    </location>
</feature>
<protein>
    <recommendedName>
        <fullName evidence="4">CCHC-type domain-containing protein</fullName>
    </recommendedName>
</protein>
<keyword evidence="2" id="KW-0863">Zinc-finger</keyword>
<dbReference type="KEGG" id="pco:PHACADRAFT_201810"/>